<dbReference type="AlphaFoldDB" id="A0A1S0TFV8"/>
<accession>A0A1S0TFV8</accession>
<organism evidence="2">
    <name type="scientific">Loa loa</name>
    <name type="common">Eye worm</name>
    <name type="synonym">Filaria loa</name>
    <dbReference type="NCBI Taxonomy" id="7209"/>
    <lineage>
        <taxon>Eukaryota</taxon>
        <taxon>Metazoa</taxon>
        <taxon>Ecdysozoa</taxon>
        <taxon>Nematoda</taxon>
        <taxon>Chromadorea</taxon>
        <taxon>Rhabditida</taxon>
        <taxon>Spirurina</taxon>
        <taxon>Spiruromorpha</taxon>
        <taxon>Filarioidea</taxon>
        <taxon>Onchocercidae</taxon>
        <taxon>Loa</taxon>
    </lineage>
</organism>
<dbReference type="Pfam" id="PF09773">
    <property type="entry name" value="Meckelin"/>
    <property type="match status" value="1"/>
</dbReference>
<dbReference type="CTD" id="9953058"/>
<keyword evidence="1" id="KW-0812">Transmembrane</keyword>
<gene>
    <name evidence="2" type="ORF">LOAG_15566</name>
</gene>
<dbReference type="EMBL" id="JH714246">
    <property type="protein sequence ID" value="EFO12965.2"/>
    <property type="molecule type" value="Genomic_DNA"/>
</dbReference>
<dbReference type="GeneID" id="9953058"/>
<keyword evidence="1" id="KW-1133">Transmembrane helix</keyword>
<dbReference type="GO" id="GO:0036038">
    <property type="term" value="C:MKS complex"/>
    <property type="evidence" value="ECO:0007669"/>
    <property type="project" value="InterPro"/>
</dbReference>
<name>A0A1S0TFV8_LOALO</name>
<keyword evidence="1" id="KW-0472">Membrane</keyword>
<evidence type="ECO:0000256" key="1">
    <source>
        <dbReference type="SAM" id="Phobius"/>
    </source>
</evidence>
<dbReference type="InterPro" id="IPR019170">
    <property type="entry name" value="Meckelin"/>
</dbReference>
<feature type="transmembrane region" description="Helical" evidence="1">
    <location>
        <begin position="6"/>
        <end position="28"/>
    </location>
</feature>
<dbReference type="GO" id="GO:0060271">
    <property type="term" value="P:cilium assembly"/>
    <property type="evidence" value="ECO:0007669"/>
    <property type="project" value="InterPro"/>
</dbReference>
<proteinExistence type="predicted"/>
<dbReference type="KEGG" id="loa:LOAG_15566"/>
<dbReference type="InParanoid" id="A0A1S0TFV8"/>
<dbReference type="OrthoDB" id="419138at2759"/>
<protein>
    <submittedName>
        <fullName evidence="2">Uncharacterized protein</fullName>
    </submittedName>
</protein>
<feature type="non-terminal residue" evidence="2">
    <location>
        <position position="1"/>
    </location>
</feature>
<sequence length="83" mass="9583">GETLLSYILIATVLKLISLLHCSAHLILTKTFFIDWERPHITFKTNNKTPITSDIKEDVEITQPVIWYDIIYSSYSIPMISEV</sequence>
<evidence type="ECO:0000313" key="2">
    <source>
        <dbReference type="EMBL" id="EFO12965.2"/>
    </source>
</evidence>
<dbReference type="RefSeq" id="XP_003151104.2">
    <property type="nucleotide sequence ID" value="XM_003151056.2"/>
</dbReference>
<reference evidence="2" key="1">
    <citation type="submission" date="2012-04" db="EMBL/GenBank/DDBJ databases">
        <title>The Genome Sequence of Loa loa.</title>
        <authorList>
            <consortium name="The Broad Institute Genome Sequencing Platform"/>
            <consortium name="Broad Institute Genome Sequencing Center for Infectious Disease"/>
            <person name="Nutman T.B."/>
            <person name="Fink D.L."/>
            <person name="Russ C."/>
            <person name="Young S."/>
            <person name="Zeng Q."/>
            <person name="Gargeya S."/>
            <person name="Alvarado L."/>
            <person name="Berlin A."/>
            <person name="Chapman S.B."/>
            <person name="Chen Z."/>
            <person name="Freedman E."/>
            <person name="Gellesch M."/>
            <person name="Goldberg J."/>
            <person name="Griggs A."/>
            <person name="Gujja S."/>
            <person name="Heilman E.R."/>
            <person name="Heiman D."/>
            <person name="Howarth C."/>
            <person name="Mehta T."/>
            <person name="Neiman D."/>
            <person name="Pearson M."/>
            <person name="Roberts A."/>
            <person name="Saif S."/>
            <person name="Shea T."/>
            <person name="Shenoy N."/>
            <person name="Sisk P."/>
            <person name="Stolte C."/>
            <person name="Sykes S."/>
            <person name="White J."/>
            <person name="Yandava C."/>
            <person name="Haas B."/>
            <person name="Henn M.R."/>
            <person name="Nusbaum C."/>
            <person name="Birren B."/>
        </authorList>
    </citation>
    <scope>NUCLEOTIDE SEQUENCE [LARGE SCALE GENOMIC DNA]</scope>
</reference>